<feature type="compositionally biased region" description="Gly residues" evidence="1">
    <location>
        <begin position="80"/>
        <end position="95"/>
    </location>
</feature>
<feature type="region of interest" description="Disordered" evidence="1">
    <location>
        <begin position="217"/>
        <end position="250"/>
    </location>
</feature>
<feature type="compositionally biased region" description="Basic and acidic residues" evidence="1">
    <location>
        <begin position="1"/>
        <end position="11"/>
    </location>
</feature>
<reference evidence="2 3" key="1">
    <citation type="journal article" date="2011" name="Nature">
        <title>A high-resolution map of human evolutionary constraint using 29 mammals.</title>
        <authorList>
            <person name="Lindblad-Toh K."/>
            <person name="Garber M."/>
            <person name="Zuk O."/>
            <person name="Lin M.F."/>
            <person name="Parker B.J."/>
            <person name="Washietl S."/>
            <person name="Kheradpour P."/>
            <person name="Ernst J."/>
            <person name="Jordan G."/>
            <person name="Mauceli E."/>
            <person name="Ward L.D."/>
            <person name="Lowe C.B."/>
            <person name="Holloway A.K."/>
            <person name="Clamp M."/>
            <person name="Gnerre S."/>
            <person name="Alfoldi J."/>
            <person name="Beal K."/>
            <person name="Chang J."/>
            <person name="Clawson H."/>
            <person name="Cuff J."/>
            <person name="Di Palma F."/>
            <person name="Fitzgerald S."/>
            <person name="Flicek P."/>
            <person name="Guttman M."/>
            <person name="Hubisz M.J."/>
            <person name="Jaffe D.B."/>
            <person name="Jungreis I."/>
            <person name="Kent W.J."/>
            <person name="Kostka D."/>
            <person name="Lara M."/>
            <person name="Martins A.L."/>
            <person name="Massingham T."/>
            <person name="Moltke I."/>
            <person name="Raney B.J."/>
            <person name="Rasmussen M.D."/>
            <person name="Robinson J."/>
            <person name="Stark A."/>
            <person name="Vilella A.J."/>
            <person name="Wen J."/>
            <person name="Xie X."/>
            <person name="Zody M.C."/>
            <person name="Baldwin J."/>
            <person name="Bloom T."/>
            <person name="Chin C.W."/>
            <person name="Heiman D."/>
            <person name="Nicol R."/>
            <person name="Nusbaum C."/>
            <person name="Young S."/>
            <person name="Wilkinson J."/>
            <person name="Worley K.C."/>
            <person name="Kovar C.L."/>
            <person name="Muzny D.M."/>
            <person name="Gibbs R.A."/>
            <person name="Cree A."/>
            <person name="Dihn H.H."/>
            <person name="Fowler G."/>
            <person name="Jhangiani S."/>
            <person name="Joshi V."/>
            <person name="Lee S."/>
            <person name="Lewis L.R."/>
            <person name="Nazareth L.V."/>
            <person name="Okwuonu G."/>
            <person name="Santibanez J."/>
            <person name="Warren W.C."/>
            <person name="Mardis E.R."/>
            <person name="Weinstock G.M."/>
            <person name="Wilson R.K."/>
            <person name="Delehaunty K."/>
            <person name="Dooling D."/>
            <person name="Fronik C."/>
            <person name="Fulton L."/>
            <person name="Fulton B."/>
            <person name="Graves T."/>
            <person name="Minx P."/>
            <person name="Sodergren E."/>
            <person name="Birney E."/>
            <person name="Margulies E.H."/>
            <person name="Herrero J."/>
            <person name="Green E.D."/>
            <person name="Haussler D."/>
            <person name="Siepel A."/>
            <person name="Goldman N."/>
            <person name="Pollard K.S."/>
            <person name="Pedersen J.S."/>
            <person name="Lander E.S."/>
            <person name="Kellis M."/>
        </authorList>
    </citation>
    <scope>NUCLEOTIDE SEQUENCE [LARGE SCALE GENOMIC DNA]</scope>
    <source>
        <strain evidence="2 3">Thorbecke inbred</strain>
    </source>
</reference>
<sequence length="338" mass="33951">QTARATLRELPQRTGVGTPGEGAFPGSSRPGRPRSAGTGPARGAGLRPLCELRDGGRRRKGADSRRPATSAAAPCHPSASGGGRPGLAGCGGEGGVPAQPGRRAQRGPPHRPAAVNKAATRVAHLPETAALRPLSPNRPDHFGPGQRGGIAAQRRRRRRADAGRARAASSGGAVPAAPEVLGTVASLPGRGRPAVVRVAAGSEPGGLAVARTWQSCAPTQSPGRVGRAETTADRAEGSASEGGGQAPFSGVRLPAPPGEIFLTDASLTGSWLHSCTALSGAEKQGRLPLSGPGGAEEVAGSCGAQDHARRPLWPPSCAASTSRTGLPLSRLTAHLLTV</sequence>
<reference evidence="2" key="3">
    <citation type="submission" date="2025-09" db="UniProtKB">
        <authorList>
            <consortium name="Ensembl"/>
        </authorList>
    </citation>
    <scope>IDENTIFICATION</scope>
    <source>
        <strain evidence="2">Thorbecke</strain>
    </source>
</reference>
<dbReference type="HOGENOM" id="CLU_1735723_0_0_1"/>
<protein>
    <submittedName>
        <fullName evidence="2">Uncharacterized protein</fullName>
    </submittedName>
</protein>
<name>G1U9M2_RABIT</name>
<reference evidence="2" key="2">
    <citation type="submission" date="2025-08" db="UniProtKB">
        <authorList>
            <consortium name="Ensembl"/>
        </authorList>
    </citation>
    <scope>IDENTIFICATION</scope>
    <source>
        <strain evidence="2">Thorbecke</strain>
    </source>
</reference>
<feature type="compositionally biased region" description="Basic and acidic residues" evidence="1">
    <location>
        <begin position="226"/>
        <end position="236"/>
    </location>
</feature>
<dbReference type="PaxDb" id="9986-ENSOCUP00000026143"/>
<feature type="region of interest" description="Disordered" evidence="1">
    <location>
        <begin position="1"/>
        <end position="171"/>
    </location>
</feature>
<dbReference type="eggNOG" id="ENOG502T3YZ">
    <property type="taxonomic scope" value="Eukaryota"/>
</dbReference>
<dbReference type="Ensembl" id="ENSOCUT00000033005.2">
    <property type="protein sequence ID" value="ENSOCUP00000026143.2"/>
    <property type="gene ID" value="ENSOCUG00000029040.2"/>
</dbReference>
<dbReference type="Proteomes" id="UP000001811">
    <property type="component" value="Chromosome 9"/>
</dbReference>
<evidence type="ECO:0000313" key="2">
    <source>
        <dbReference type="Ensembl" id="ENSOCUP00000026143.2"/>
    </source>
</evidence>
<accession>G1U9M2</accession>
<evidence type="ECO:0000256" key="1">
    <source>
        <dbReference type="SAM" id="MobiDB-lite"/>
    </source>
</evidence>
<dbReference type="Bgee" id="ENSOCUG00000029040">
    <property type="expression patterns" value="Expressed in skeletal muscle tissue and 19 other cell types or tissues"/>
</dbReference>
<dbReference type="EMBL" id="AAGW02044074">
    <property type="status" value="NOT_ANNOTATED_CDS"/>
    <property type="molecule type" value="Genomic_DNA"/>
</dbReference>
<dbReference type="GeneTree" id="ENSGT00390000009949"/>
<dbReference type="InParanoid" id="G1U9M2"/>
<organism evidence="2 3">
    <name type="scientific">Oryctolagus cuniculus</name>
    <name type="common">Rabbit</name>
    <dbReference type="NCBI Taxonomy" id="9986"/>
    <lineage>
        <taxon>Eukaryota</taxon>
        <taxon>Metazoa</taxon>
        <taxon>Chordata</taxon>
        <taxon>Craniata</taxon>
        <taxon>Vertebrata</taxon>
        <taxon>Euteleostomi</taxon>
        <taxon>Mammalia</taxon>
        <taxon>Eutheria</taxon>
        <taxon>Euarchontoglires</taxon>
        <taxon>Glires</taxon>
        <taxon>Lagomorpha</taxon>
        <taxon>Leporidae</taxon>
        <taxon>Oryctolagus</taxon>
    </lineage>
</organism>
<dbReference type="AlphaFoldDB" id="G1U9M2"/>
<keyword evidence="3" id="KW-1185">Reference proteome</keyword>
<proteinExistence type="predicted"/>
<feature type="compositionally biased region" description="Basic and acidic residues" evidence="1">
    <location>
        <begin position="50"/>
        <end position="66"/>
    </location>
</feature>
<evidence type="ECO:0000313" key="3">
    <source>
        <dbReference type="Proteomes" id="UP000001811"/>
    </source>
</evidence>